<dbReference type="Gene3D" id="2.20.25.240">
    <property type="match status" value="1"/>
</dbReference>
<dbReference type="AlphaFoldDB" id="A0A817S335"/>
<organism evidence="2 5">
    <name type="scientific">Rotaria socialis</name>
    <dbReference type="NCBI Taxonomy" id="392032"/>
    <lineage>
        <taxon>Eukaryota</taxon>
        <taxon>Metazoa</taxon>
        <taxon>Spiralia</taxon>
        <taxon>Gnathifera</taxon>
        <taxon>Rotifera</taxon>
        <taxon>Eurotatoria</taxon>
        <taxon>Bdelloidea</taxon>
        <taxon>Philodinida</taxon>
        <taxon>Philodinidae</taxon>
        <taxon>Rotaria</taxon>
    </lineage>
</organism>
<evidence type="ECO:0008006" key="7">
    <source>
        <dbReference type="Google" id="ProtNLM"/>
    </source>
</evidence>
<dbReference type="OrthoDB" id="9997302at2759"/>
<keyword evidence="6" id="KW-1185">Reference proteome</keyword>
<dbReference type="EMBL" id="CAJOBO010000616">
    <property type="protein sequence ID" value="CAF4259177.1"/>
    <property type="molecule type" value="Genomic_DNA"/>
</dbReference>
<proteinExistence type="predicted"/>
<accession>A0A817S335</accession>
<evidence type="ECO:0000313" key="2">
    <source>
        <dbReference type="EMBL" id="CAF3271544.1"/>
    </source>
</evidence>
<evidence type="ECO:0000313" key="3">
    <source>
        <dbReference type="EMBL" id="CAF4160838.1"/>
    </source>
</evidence>
<dbReference type="EMBL" id="CAJNXB010002238">
    <property type="protein sequence ID" value="CAF3228236.1"/>
    <property type="molecule type" value="Genomic_DNA"/>
</dbReference>
<dbReference type="EMBL" id="CAJOBP010000317">
    <property type="protein sequence ID" value="CAF4160838.1"/>
    <property type="molecule type" value="Genomic_DNA"/>
</dbReference>
<protein>
    <recommendedName>
        <fullName evidence="7">FLYWCH-type domain-containing protein</fullName>
    </recommendedName>
</protein>
<dbReference type="Proteomes" id="UP000663833">
    <property type="component" value="Unassembled WGS sequence"/>
</dbReference>
<evidence type="ECO:0000313" key="6">
    <source>
        <dbReference type="Proteomes" id="UP000663873"/>
    </source>
</evidence>
<reference evidence="2" key="1">
    <citation type="submission" date="2021-02" db="EMBL/GenBank/DDBJ databases">
        <authorList>
            <person name="Nowell W R."/>
        </authorList>
    </citation>
    <scope>NUCLEOTIDE SEQUENCE</scope>
</reference>
<sequence>MSAIFTEYIHGKRQLCYIGYRYSLKRKNQNGSEYWICVKCQTIATSYLDLSVIAREDHTHLPDETDKEVLEMRQNFKRKAIEESSPIDRIVEEAFHAINRQSQSNDLLEFFLFLKMHS</sequence>
<gene>
    <name evidence="4" type="ORF">HFQ381_LOCUS10943</name>
    <name evidence="2" type="ORF">LUA448_LOCUS5989</name>
    <name evidence="1" type="ORF">TIS948_LOCUS13969</name>
    <name evidence="3" type="ORF">UJA718_LOCUS4055</name>
</gene>
<dbReference type="Proteomes" id="UP000663851">
    <property type="component" value="Unassembled WGS sequence"/>
</dbReference>
<evidence type="ECO:0000313" key="1">
    <source>
        <dbReference type="EMBL" id="CAF3228236.1"/>
    </source>
</evidence>
<dbReference type="EMBL" id="CAJNYD010000548">
    <property type="protein sequence ID" value="CAF3271544.1"/>
    <property type="molecule type" value="Genomic_DNA"/>
</dbReference>
<evidence type="ECO:0000313" key="5">
    <source>
        <dbReference type="Proteomes" id="UP000663833"/>
    </source>
</evidence>
<name>A0A817S335_9BILA</name>
<dbReference type="Proteomes" id="UP000663873">
    <property type="component" value="Unassembled WGS sequence"/>
</dbReference>
<comment type="caution">
    <text evidence="2">The sequence shown here is derived from an EMBL/GenBank/DDBJ whole genome shotgun (WGS) entry which is preliminary data.</text>
</comment>
<dbReference type="Proteomes" id="UP000663825">
    <property type="component" value="Unassembled WGS sequence"/>
</dbReference>
<evidence type="ECO:0000313" key="4">
    <source>
        <dbReference type="EMBL" id="CAF4259177.1"/>
    </source>
</evidence>